<dbReference type="Gene3D" id="6.20.330.10">
    <property type="match status" value="1"/>
</dbReference>
<feature type="domain" description="Peptidase S49" evidence="6">
    <location>
        <begin position="379"/>
        <end position="530"/>
    </location>
</feature>
<dbReference type="InterPro" id="IPR047217">
    <property type="entry name" value="S49_SppA_67K_type_N"/>
</dbReference>
<evidence type="ECO:0000256" key="4">
    <source>
        <dbReference type="ARBA" id="ARBA00022825"/>
    </source>
</evidence>
<dbReference type="EMBL" id="SBKP01000001">
    <property type="protein sequence ID" value="RXR30938.1"/>
    <property type="molecule type" value="Genomic_DNA"/>
</dbReference>
<organism evidence="7 8">
    <name type="scientific">Sphingobium fluviale</name>
    <dbReference type="NCBI Taxonomy" id="2506423"/>
    <lineage>
        <taxon>Bacteria</taxon>
        <taxon>Pseudomonadati</taxon>
        <taxon>Pseudomonadota</taxon>
        <taxon>Alphaproteobacteria</taxon>
        <taxon>Sphingomonadales</taxon>
        <taxon>Sphingomonadaceae</taxon>
        <taxon>Sphingobium</taxon>
    </lineage>
</organism>
<dbReference type="NCBIfam" id="TIGR00705">
    <property type="entry name" value="SppA_67K"/>
    <property type="match status" value="1"/>
</dbReference>
<evidence type="ECO:0000256" key="1">
    <source>
        <dbReference type="ARBA" id="ARBA00008683"/>
    </source>
</evidence>
<dbReference type="AlphaFoldDB" id="A0A4Q1KM36"/>
<dbReference type="OrthoDB" id="9764363at2"/>
<feature type="active site" description="Nucleophile" evidence="5">
    <location>
        <position position="396"/>
    </location>
</feature>
<dbReference type="GO" id="GO:0008236">
    <property type="term" value="F:serine-type peptidase activity"/>
    <property type="evidence" value="ECO:0007669"/>
    <property type="project" value="UniProtKB-KW"/>
</dbReference>
<dbReference type="Gene3D" id="3.90.226.10">
    <property type="entry name" value="2-enoyl-CoA Hydratase, Chain A, domain 1"/>
    <property type="match status" value="2"/>
</dbReference>
<sequence length="631" mass="66426">MTFLKAIWRIIIGVKDVLVLCFLLLFFGGLYAVLSMAPGERPLHTHEGALLIDMDGTLVEQPQETDPFSALMGSEAPLYEYRLRDVVHALENARTDPKVKAVVLNLDGFAGGGQVALMRVGKALDSVRASKKPVLAYATLYTDDSYMLAAHASEVWLNPLGGVVFSGPGGSMPYFKGLIDKLGVTAHIYRVGTYKSAVEPFMLSGPSPEAQAASQALVNTLWSNWLDDVAKARPRAKIATYATKPVQQIEAAKGNLSQAALSAGLVDKLGDIRAFDERVTALAGEAPSGQNGPAFAAIALHDYTRAHRPAGDGQIGVVTVAGAIMDGEAGPGTAGGDSIAMLIEDALANDDIKALVVRIDSPGGSVLASEQIRAALGAARAKGIPVVASMGNVAASGGYWVASAADTVLAEPSTVTGSIGVFGILPSFEGMLSKIGITTSAVKTTPLTGEPDVLGGIGPEFNRITQLGVEDIYRRFLKLVADARGKSPAEIDRIAQGRVWDGGSARQIGLIDRFGGLEDAIAEAARLAKIDPEMARPLYIDPEPDPFTAFFARMTGESEARAVYRSGARDLLGHQAAMQRAMLLRILSDARMMAEGSSVQARCLECGAFTPPSPAAHENTGVMTLIAKLMQ</sequence>
<keyword evidence="4" id="KW-0720">Serine protease</keyword>
<evidence type="ECO:0000259" key="6">
    <source>
        <dbReference type="Pfam" id="PF01343"/>
    </source>
</evidence>
<feature type="domain" description="Peptidase S49" evidence="6">
    <location>
        <begin position="128"/>
        <end position="278"/>
    </location>
</feature>
<dbReference type="SUPFAM" id="SSF52096">
    <property type="entry name" value="ClpP/crotonase"/>
    <property type="match status" value="2"/>
</dbReference>
<dbReference type="Proteomes" id="UP000290958">
    <property type="component" value="Unassembled WGS sequence"/>
</dbReference>
<dbReference type="Pfam" id="PF01343">
    <property type="entry name" value="Peptidase_S49"/>
    <property type="match status" value="2"/>
</dbReference>
<evidence type="ECO:0000256" key="5">
    <source>
        <dbReference type="PIRSR" id="PIRSR001217-1"/>
    </source>
</evidence>
<dbReference type="PANTHER" id="PTHR33209">
    <property type="entry name" value="PROTEASE 4"/>
    <property type="match status" value="1"/>
</dbReference>
<comment type="similarity">
    <text evidence="1">Belongs to the peptidase S49 family.</text>
</comment>
<evidence type="ECO:0000256" key="3">
    <source>
        <dbReference type="ARBA" id="ARBA00022801"/>
    </source>
</evidence>
<dbReference type="InterPro" id="IPR002142">
    <property type="entry name" value="Peptidase_S49"/>
</dbReference>
<dbReference type="GO" id="GO:0006465">
    <property type="term" value="P:signal peptide processing"/>
    <property type="evidence" value="ECO:0007669"/>
    <property type="project" value="InterPro"/>
</dbReference>
<dbReference type="InterPro" id="IPR004634">
    <property type="entry name" value="Pept_S49_pIV"/>
</dbReference>
<evidence type="ECO:0000313" key="7">
    <source>
        <dbReference type="EMBL" id="RXR30938.1"/>
    </source>
</evidence>
<name>A0A4Q1KM36_9SPHN</name>
<evidence type="ECO:0000256" key="2">
    <source>
        <dbReference type="ARBA" id="ARBA00022670"/>
    </source>
</evidence>
<dbReference type="GO" id="GO:0016020">
    <property type="term" value="C:membrane"/>
    <property type="evidence" value="ECO:0007669"/>
    <property type="project" value="InterPro"/>
</dbReference>
<keyword evidence="3" id="KW-0378">Hydrolase</keyword>
<dbReference type="CDD" id="cd07018">
    <property type="entry name" value="S49_SppA_67K_type"/>
    <property type="match status" value="1"/>
</dbReference>
<evidence type="ECO:0000313" key="8">
    <source>
        <dbReference type="Proteomes" id="UP000290958"/>
    </source>
</evidence>
<gene>
    <name evidence="7" type="primary">sppA</name>
    <name evidence="7" type="ORF">EQG66_01220</name>
</gene>
<dbReference type="PANTHER" id="PTHR33209:SF1">
    <property type="entry name" value="PEPTIDASE S49 DOMAIN-CONTAINING PROTEIN"/>
    <property type="match status" value="1"/>
</dbReference>
<keyword evidence="2" id="KW-0645">Protease</keyword>
<accession>A0A4Q1KM36</accession>
<protein>
    <submittedName>
        <fullName evidence="7">Signal peptide peptidase SppA</fullName>
    </submittedName>
</protein>
<reference evidence="8" key="1">
    <citation type="submission" date="2019-01" db="EMBL/GenBank/DDBJ databases">
        <title>Cytophagaceae bacterium strain CAR-16.</title>
        <authorList>
            <person name="Chen W.-M."/>
        </authorList>
    </citation>
    <scope>NUCLEOTIDE SEQUENCE [LARGE SCALE GENOMIC DNA]</scope>
    <source>
        <strain evidence="8">CHR27</strain>
    </source>
</reference>
<dbReference type="InterPro" id="IPR029045">
    <property type="entry name" value="ClpP/crotonase-like_dom_sf"/>
</dbReference>
<dbReference type="PIRSF" id="PIRSF001217">
    <property type="entry name" value="Protease_4_SppA"/>
    <property type="match status" value="1"/>
</dbReference>
<keyword evidence="8" id="KW-1185">Reference proteome</keyword>
<proteinExistence type="inferred from homology"/>
<comment type="caution">
    <text evidence="7">The sequence shown here is derived from an EMBL/GenBank/DDBJ whole genome shotgun (WGS) entry which is preliminary data.</text>
</comment>
<feature type="active site" description="Proton donor/acceptor" evidence="5">
    <location>
        <position position="195"/>
    </location>
</feature>
<dbReference type="CDD" id="cd07023">
    <property type="entry name" value="S49_Sppa_N_C"/>
    <property type="match status" value="1"/>
</dbReference>
<dbReference type="RefSeq" id="WP_129402705.1">
    <property type="nucleotide sequence ID" value="NZ_SBKP01000001.1"/>
</dbReference>
<dbReference type="InterPro" id="IPR047272">
    <property type="entry name" value="S49_SppA_C"/>
</dbReference>